<dbReference type="PROSITE" id="PS50928">
    <property type="entry name" value="ABC_TM1"/>
    <property type="match status" value="1"/>
</dbReference>
<keyword evidence="3" id="KW-1003">Cell membrane</keyword>
<dbReference type="AlphaFoldDB" id="A0A128FD13"/>
<feature type="domain" description="ABC transmembrane type-1" evidence="8">
    <location>
        <begin position="99"/>
        <end position="312"/>
    </location>
</feature>
<sequence length="328" mass="36075">MGFFLNRLMFYFGALLIAITLNFILPRAMPGDPVTMMFANASVQVTPERIAAMKALLGFVDGPIHVQFLTYVKSIFTWELGVSTQFYPMTVNELIAKSLGWTLFLAGTSVVMAFCIGSVVGIFAAWRRGSRFDSFVSPGFMALQAIPPVVIGMLILFIFGITLKWFPTSYGMPEGAILDFTSWETYSGILYHAFLPLFCATIAQIGGFLINMRNNMINLLAEDYITMAKGKGLSENRVVFNYAARNALLPTVTALSMALGMAVAGQLVVEMIFQYPGLGTAMLNAVNGRDYQVLQGLLIILTIVMLCFNFIADVLIVLLDPRLRKGGK</sequence>
<name>A0A128FD13_9GAMM</name>
<dbReference type="PANTHER" id="PTHR43376">
    <property type="entry name" value="OLIGOPEPTIDE TRANSPORT SYSTEM PERMEASE PROTEIN"/>
    <property type="match status" value="1"/>
</dbReference>
<feature type="transmembrane region" description="Helical" evidence="7">
    <location>
        <begin position="247"/>
        <end position="273"/>
    </location>
</feature>
<dbReference type="InterPro" id="IPR045621">
    <property type="entry name" value="BPD_transp_1_N"/>
</dbReference>
<keyword evidence="5 7" id="KW-1133">Transmembrane helix</keyword>
<dbReference type="InterPro" id="IPR035906">
    <property type="entry name" value="MetI-like_sf"/>
</dbReference>
<dbReference type="OrthoDB" id="9805855at2"/>
<dbReference type="SUPFAM" id="SSF161098">
    <property type="entry name" value="MetI-like"/>
    <property type="match status" value="1"/>
</dbReference>
<dbReference type="EMBL" id="FIZX01000006">
    <property type="protein sequence ID" value="CZF84667.1"/>
    <property type="molecule type" value="Genomic_DNA"/>
</dbReference>
<accession>A0A128FD13</accession>
<dbReference type="Pfam" id="PF00528">
    <property type="entry name" value="BPD_transp_1"/>
    <property type="match status" value="1"/>
</dbReference>
<keyword evidence="6 7" id="KW-0472">Membrane</keyword>
<reference evidence="10" key="1">
    <citation type="submission" date="2016-02" db="EMBL/GenBank/DDBJ databases">
        <authorList>
            <person name="Rodrigo-Torres Lidia"/>
            <person name="Arahal R.David."/>
        </authorList>
    </citation>
    <scope>NUCLEOTIDE SEQUENCE [LARGE SCALE GENOMIC DNA]</scope>
    <source>
        <strain evidence="10">CECT 9029</strain>
    </source>
</reference>
<feature type="transmembrane region" description="Helical" evidence="7">
    <location>
        <begin position="138"/>
        <end position="163"/>
    </location>
</feature>
<evidence type="ECO:0000256" key="4">
    <source>
        <dbReference type="ARBA" id="ARBA00022692"/>
    </source>
</evidence>
<comment type="subcellular location">
    <subcellularLocation>
        <location evidence="1 7">Cell membrane</location>
        <topology evidence="1 7">Multi-pass membrane protein</topology>
    </subcellularLocation>
</comment>
<dbReference type="GO" id="GO:0055085">
    <property type="term" value="P:transmembrane transport"/>
    <property type="evidence" value="ECO:0007669"/>
    <property type="project" value="InterPro"/>
</dbReference>
<proteinExistence type="inferred from homology"/>
<protein>
    <submittedName>
        <fullName evidence="9">Oligopeptide transport system permease protein OppB</fullName>
    </submittedName>
</protein>
<gene>
    <name evidence="9" type="primary">oppB_2</name>
    <name evidence="9" type="ORF">GCE9029_04538</name>
</gene>
<feature type="transmembrane region" description="Helical" evidence="7">
    <location>
        <begin position="99"/>
        <end position="126"/>
    </location>
</feature>
<keyword evidence="10" id="KW-1185">Reference proteome</keyword>
<dbReference type="Proteomes" id="UP000071641">
    <property type="component" value="Unassembled WGS sequence"/>
</dbReference>
<evidence type="ECO:0000313" key="10">
    <source>
        <dbReference type="Proteomes" id="UP000071641"/>
    </source>
</evidence>
<dbReference type="GO" id="GO:0005886">
    <property type="term" value="C:plasma membrane"/>
    <property type="evidence" value="ECO:0007669"/>
    <property type="project" value="UniProtKB-SubCell"/>
</dbReference>
<dbReference type="STRING" id="1796497.GCE9029_04538"/>
<comment type="similarity">
    <text evidence="7">Belongs to the binding-protein-dependent transport system permease family.</text>
</comment>
<dbReference type="Gene3D" id="1.10.3720.10">
    <property type="entry name" value="MetI-like"/>
    <property type="match status" value="1"/>
</dbReference>
<evidence type="ECO:0000259" key="8">
    <source>
        <dbReference type="PROSITE" id="PS50928"/>
    </source>
</evidence>
<dbReference type="Pfam" id="PF19300">
    <property type="entry name" value="BPD_transp_1_N"/>
    <property type="match status" value="1"/>
</dbReference>
<dbReference type="RefSeq" id="WP_002540447.1">
    <property type="nucleotide sequence ID" value="NZ_FIZX01000006.1"/>
</dbReference>
<feature type="transmembrane region" description="Helical" evidence="7">
    <location>
        <begin position="9"/>
        <end position="29"/>
    </location>
</feature>
<evidence type="ECO:0000256" key="2">
    <source>
        <dbReference type="ARBA" id="ARBA00022448"/>
    </source>
</evidence>
<keyword evidence="4 7" id="KW-0812">Transmembrane</keyword>
<evidence type="ECO:0000256" key="1">
    <source>
        <dbReference type="ARBA" id="ARBA00004651"/>
    </source>
</evidence>
<evidence type="ECO:0000313" key="9">
    <source>
        <dbReference type="EMBL" id="CZF84667.1"/>
    </source>
</evidence>
<evidence type="ECO:0000256" key="6">
    <source>
        <dbReference type="ARBA" id="ARBA00023136"/>
    </source>
</evidence>
<evidence type="ECO:0000256" key="5">
    <source>
        <dbReference type="ARBA" id="ARBA00022989"/>
    </source>
</evidence>
<evidence type="ECO:0000256" key="3">
    <source>
        <dbReference type="ARBA" id="ARBA00022475"/>
    </source>
</evidence>
<dbReference type="CDD" id="cd06261">
    <property type="entry name" value="TM_PBP2"/>
    <property type="match status" value="1"/>
</dbReference>
<dbReference type="InterPro" id="IPR000515">
    <property type="entry name" value="MetI-like"/>
</dbReference>
<dbReference type="PANTHER" id="PTHR43376:SF1">
    <property type="entry name" value="OLIGOPEPTIDE TRANSPORT SYSTEM PERMEASE PROTEIN"/>
    <property type="match status" value="1"/>
</dbReference>
<feature type="transmembrane region" description="Helical" evidence="7">
    <location>
        <begin position="189"/>
        <end position="210"/>
    </location>
</feature>
<feature type="transmembrane region" description="Helical" evidence="7">
    <location>
        <begin position="293"/>
        <end position="319"/>
    </location>
</feature>
<keyword evidence="2 7" id="KW-0813">Transport</keyword>
<organism evidence="9 10">
    <name type="scientific">Grimontia celer</name>
    <dbReference type="NCBI Taxonomy" id="1796497"/>
    <lineage>
        <taxon>Bacteria</taxon>
        <taxon>Pseudomonadati</taxon>
        <taxon>Pseudomonadota</taxon>
        <taxon>Gammaproteobacteria</taxon>
        <taxon>Vibrionales</taxon>
        <taxon>Vibrionaceae</taxon>
        <taxon>Grimontia</taxon>
    </lineage>
</organism>
<evidence type="ECO:0000256" key="7">
    <source>
        <dbReference type="RuleBase" id="RU363032"/>
    </source>
</evidence>